<dbReference type="RefSeq" id="WP_000677148.1">
    <property type="nucleotide sequence ID" value="NZ_AP014864.1"/>
</dbReference>
<proteinExistence type="predicted"/>
<dbReference type="AlphaFoldDB" id="A0A9W3ZWY3"/>
<accession>A0A9W3ZWY3</accession>
<organism evidence="1 2">
    <name type="scientific">Bacillus thuringiensis subsp. tolworthi</name>
    <dbReference type="NCBI Taxonomy" id="1442"/>
    <lineage>
        <taxon>Bacteria</taxon>
        <taxon>Bacillati</taxon>
        <taxon>Bacillota</taxon>
        <taxon>Bacilli</taxon>
        <taxon>Bacillales</taxon>
        <taxon>Bacillaceae</taxon>
        <taxon>Bacillus</taxon>
        <taxon>Bacillus cereus group</taxon>
    </lineage>
</organism>
<reference evidence="1 2" key="1">
    <citation type="submission" date="2015-05" db="EMBL/GenBank/DDBJ databases">
        <title>Whole genome sequence of Bacillus thuringiensis serovar tolworthi Pasteur Institute Standard strain.</title>
        <authorList>
            <person name="Kanda K."/>
            <person name="Nakashima K."/>
            <person name="Nagano Y."/>
        </authorList>
    </citation>
    <scope>NUCLEOTIDE SEQUENCE [LARGE SCALE GENOMIC DNA]</scope>
    <source>
        <strain evidence="1 2">Pasteur Institute Standard strain</strain>
    </source>
</reference>
<name>A0A9W3ZWY3_BACTO</name>
<gene>
    <name evidence="1" type="ORF">KNN_04032</name>
</gene>
<evidence type="ECO:0000313" key="2">
    <source>
        <dbReference type="Proteomes" id="UP000055316"/>
    </source>
</evidence>
<protein>
    <submittedName>
        <fullName evidence="1">Uncharacterized protein</fullName>
    </submittedName>
</protein>
<dbReference type="Proteomes" id="UP000055316">
    <property type="component" value="Chromosome"/>
</dbReference>
<sequence>MKGLEQQDKVSLVGALLGVLGPASQEVDQTLLDEKMPILNAVTDDTTPRQRRESLKKVTELILKSL</sequence>
<dbReference type="EMBL" id="AP014864">
    <property type="protein sequence ID" value="BAR84876.1"/>
    <property type="molecule type" value="Genomic_DNA"/>
</dbReference>
<evidence type="ECO:0000313" key="1">
    <source>
        <dbReference type="EMBL" id="BAR84876.1"/>
    </source>
</evidence>